<evidence type="ECO:0000256" key="1">
    <source>
        <dbReference type="SAM" id="MobiDB-lite"/>
    </source>
</evidence>
<dbReference type="EMBL" id="HG002141">
    <property type="protein sequence ID" value="CDF40206.1"/>
    <property type="molecule type" value="Genomic_DNA"/>
</dbReference>
<accession>R7QRS5</accession>
<dbReference type="OrthoDB" id="377733at2759"/>
<protein>
    <submittedName>
        <fullName evidence="2">Uncharacterized protein</fullName>
    </submittedName>
</protein>
<dbReference type="AlphaFoldDB" id="R7QRS5"/>
<reference evidence="3" key="1">
    <citation type="journal article" date="2013" name="Proc. Natl. Acad. Sci. U.S.A.">
        <title>Genome structure and metabolic features in the red seaweed Chondrus crispus shed light on evolution of the Archaeplastida.</title>
        <authorList>
            <person name="Collen J."/>
            <person name="Porcel B."/>
            <person name="Carre W."/>
            <person name="Ball S.G."/>
            <person name="Chaparro C."/>
            <person name="Tonon T."/>
            <person name="Barbeyron T."/>
            <person name="Michel G."/>
            <person name="Noel B."/>
            <person name="Valentin K."/>
            <person name="Elias M."/>
            <person name="Artiguenave F."/>
            <person name="Arun A."/>
            <person name="Aury J.M."/>
            <person name="Barbosa-Neto J.F."/>
            <person name="Bothwell J.H."/>
            <person name="Bouget F.Y."/>
            <person name="Brillet L."/>
            <person name="Cabello-Hurtado F."/>
            <person name="Capella-Gutierrez S."/>
            <person name="Charrier B."/>
            <person name="Cladiere L."/>
            <person name="Cock J.M."/>
            <person name="Coelho S.M."/>
            <person name="Colleoni C."/>
            <person name="Czjzek M."/>
            <person name="Da Silva C."/>
            <person name="Delage L."/>
            <person name="Denoeud F."/>
            <person name="Deschamps P."/>
            <person name="Dittami S.M."/>
            <person name="Gabaldon T."/>
            <person name="Gachon C.M."/>
            <person name="Groisillier A."/>
            <person name="Herve C."/>
            <person name="Jabbari K."/>
            <person name="Katinka M."/>
            <person name="Kloareg B."/>
            <person name="Kowalczyk N."/>
            <person name="Labadie K."/>
            <person name="Leblanc C."/>
            <person name="Lopez P.J."/>
            <person name="McLachlan D.H."/>
            <person name="Meslet-Cladiere L."/>
            <person name="Moustafa A."/>
            <person name="Nehr Z."/>
            <person name="Nyvall Collen P."/>
            <person name="Panaud O."/>
            <person name="Partensky F."/>
            <person name="Poulain J."/>
            <person name="Rensing S.A."/>
            <person name="Rousvoal S."/>
            <person name="Samson G."/>
            <person name="Symeonidi A."/>
            <person name="Weissenbach J."/>
            <person name="Zambounis A."/>
            <person name="Wincker P."/>
            <person name="Boyen C."/>
        </authorList>
    </citation>
    <scope>NUCLEOTIDE SEQUENCE [LARGE SCALE GENOMIC DNA]</scope>
    <source>
        <strain evidence="3">cv. Stackhouse</strain>
    </source>
</reference>
<feature type="region of interest" description="Disordered" evidence="1">
    <location>
        <begin position="26"/>
        <end position="90"/>
    </location>
</feature>
<organism evidence="2 3">
    <name type="scientific">Chondrus crispus</name>
    <name type="common">Carrageen Irish moss</name>
    <name type="synonym">Polymorpha crispa</name>
    <dbReference type="NCBI Taxonomy" id="2769"/>
    <lineage>
        <taxon>Eukaryota</taxon>
        <taxon>Rhodophyta</taxon>
        <taxon>Florideophyceae</taxon>
        <taxon>Rhodymeniophycidae</taxon>
        <taxon>Gigartinales</taxon>
        <taxon>Gigartinaceae</taxon>
        <taxon>Chondrus</taxon>
    </lineage>
</organism>
<evidence type="ECO:0000313" key="3">
    <source>
        <dbReference type="Proteomes" id="UP000012073"/>
    </source>
</evidence>
<dbReference type="RefSeq" id="XP_005710500.1">
    <property type="nucleotide sequence ID" value="XM_005710443.1"/>
</dbReference>
<gene>
    <name evidence="2" type="ORF">CHC_T00007061001</name>
</gene>
<dbReference type="KEGG" id="ccp:CHC_T00007061001"/>
<dbReference type="GeneID" id="17318210"/>
<keyword evidence="3" id="KW-1185">Reference proteome</keyword>
<sequence>MHRAVKDGVEPVKQLLLVMALCHSVVPEPKDETQSDNSSGDSGRKKSKKRSNPDLGDNTAVLDGNSSEEALPEYQGQSPDEVALVTSARE</sequence>
<dbReference type="Proteomes" id="UP000012073">
    <property type="component" value="Unassembled WGS sequence"/>
</dbReference>
<proteinExistence type="predicted"/>
<name>R7QRS5_CHOCR</name>
<dbReference type="Gramene" id="CDF40206">
    <property type="protein sequence ID" value="CDF40206"/>
    <property type="gene ID" value="CHC_T00007061001"/>
</dbReference>
<evidence type="ECO:0000313" key="2">
    <source>
        <dbReference type="EMBL" id="CDF40206.1"/>
    </source>
</evidence>